<keyword evidence="1" id="KW-0732">Signal</keyword>
<dbReference type="GeneID" id="116300365"/>
<dbReference type="AlphaFoldDB" id="A0A6P8I951"/>
<dbReference type="Proteomes" id="UP000515163">
    <property type="component" value="Unplaced"/>
</dbReference>
<accession>A0A6P8I951</accession>
<sequence>MHSLVQMRKPYALLLLLLMAVLVCSSSAYTYYKVNEVGKSRTDGFFCGDRIITIYEALCLKRRVRRSPILSGADAKTFIQKRSATYGQYHIVEECCSESCAYEEVREYC</sequence>
<dbReference type="SUPFAM" id="SSF56994">
    <property type="entry name" value="Insulin-like"/>
    <property type="match status" value="1"/>
</dbReference>
<feature type="signal peptide" evidence="1">
    <location>
        <begin position="1"/>
        <end position="28"/>
    </location>
</feature>
<protein>
    <submittedName>
        <fullName evidence="3">Con-Ins T1-like isoform X1</fullName>
    </submittedName>
</protein>
<dbReference type="InterPro" id="IPR036438">
    <property type="entry name" value="Insulin-like_sf"/>
</dbReference>
<dbReference type="Gene3D" id="1.10.100.10">
    <property type="entry name" value="Insulin-like"/>
    <property type="match status" value="1"/>
</dbReference>
<dbReference type="OrthoDB" id="10300010at2759"/>
<evidence type="ECO:0000256" key="1">
    <source>
        <dbReference type="SAM" id="SignalP"/>
    </source>
</evidence>
<gene>
    <name evidence="3" type="primary">LOC116300365</name>
</gene>
<dbReference type="InParanoid" id="A0A6P8I951"/>
<name>A0A6P8I951_ACTTE</name>
<evidence type="ECO:0000313" key="3">
    <source>
        <dbReference type="RefSeq" id="XP_031565084.1"/>
    </source>
</evidence>
<evidence type="ECO:0000313" key="2">
    <source>
        <dbReference type="Proteomes" id="UP000515163"/>
    </source>
</evidence>
<feature type="chain" id="PRO_5027560693" evidence="1">
    <location>
        <begin position="29"/>
        <end position="109"/>
    </location>
</feature>
<dbReference type="RefSeq" id="XP_031565084.1">
    <property type="nucleotide sequence ID" value="XM_031709224.1"/>
</dbReference>
<keyword evidence="2" id="KW-1185">Reference proteome</keyword>
<dbReference type="KEGG" id="aten:116300365"/>
<organism evidence="2 3">
    <name type="scientific">Actinia tenebrosa</name>
    <name type="common">Australian red waratah sea anemone</name>
    <dbReference type="NCBI Taxonomy" id="6105"/>
    <lineage>
        <taxon>Eukaryota</taxon>
        <taxon>Metazoa</taxon>
        <taxon>Cnidaria</taxon>
        <taxon>Anthozoa</taxon>
        <taxon>Hexacorallia</taxon>
        <taxon>Actiniaria</taxon>
        <taxon>Actiniidae</taxon>
        <taxon>Actinia</taxon>
    </lineage>
</organism>
<proteinExistence type="predicted"/>
<reference evidence="3" key="1">
    <citation type="submission" date="2025-08" db="UniProtKB">
        <authorList>
            <consortium name="RefSeq"/>
        </authorList>
    </citation>
    <scope>IDENTIFICATION</scope>
    <source>
        <tissue evidence="3">Tentacle</tissue>
    </source>
</reference>